<dbReference type="SMART" id="SM00100">
    <property type="entry name" value="cNMP"/>
    <property type="match status" value="1"/>
</dbReference>
<dbReference type="SUPFAM" id="SSF46785">
    <property type="entry name" value="Winged helix' DNA-binding domain"/>
    <property type="match status" value="1"/>
</dbReference>
<name>A0A562ZP22_9BURK</name>
<dbReference type="InterPro" id="IPR036388">
    <property type="entry name" value="WH-like_DNA-bd_sf"/>
</dbReference>
<organism evidence="6 7">
    <name type="scientific">Caenimonas sedimenti</name>
    <dbReference type="NCBI Taxonomy" id="2596921"/>
    <lineage>
        <taxon>Bacteria</taxon>
        <taxon>Pseudomonadati</taxon>
        <taxon>Pseudomonadota</taxon>
        <taxon>Betaproteobacteria</taxon>
        <taxon>Burkholderiales</taxon>
        <taxon>Comamonadaceae</taxon>
        <taxon>Caenimonas</taxon>
    </lineage>
</organism>
<dbReference type="Gene3D" id="1.10.10.10">
    <property type="entry name" value="Winged helix-like DNA-binding domain superfamily/Winged helix DNA-binding domain"/>
    <property type="match status" value="1"/>
</dbReference>
<evidence type="ECO:0000259" key="5">
    <source>
        <dbReference type="PROSITE" id="PS51063"/>
    </source>
</evidence>
<dbReference type="AlphaFoldDB" id="A0A562ZP22"/>
<keyword evidence="1" id="KW-0805">Transcription regulation</keyword>
<sequence>MLLHDVSRPSVQFLRAQPWFAPLSEDERTRVAGHAYTLQGNKGDVMLHAGEEVKGWYAVLSGLVKIQSQSAEGRLAAFMGIPAGEWLGGGSVMKQEPRRYDVIALRETELLCLPRAEFEALRETSLAFNHALADHLNLRLGQAMAIIEAGRIRSPEQRVALSLSRMFWHGRRSVHLSQEELGILAGLSRQTVNGVLKDLERQGIVTLESGRVGIADESRLMAMLDDQ</sequence>
<feature type="domain" description="Cyclic nucleotide-binding" evidence="4">
    <location>
        <begin position="19"/>
        <end position="121"/>
    </location>
</feature>
<evidence type="ECO:0000256" key="3">
    <source>
        <dbReference type="ARBA" id="ARBA00023163"/>
    </source>
</evidence>
<dbReference type="CDD" id="cd00038">
    <property type="entry name" value="CAP_ED"/>
    <property type="match status" value="1"/>
</dbReference>
<dbReference type="InterPro" id="IPR012318">
    <property type="entry name" value="HTH_CRP"/>
</dbReference>
<dbReference type="GO" id="GO:0003700">
    <property type="term" value="F:DNA-binding transcription factor activity"/>
    <property type="evidence" value="ECO:0007669"/>
    <property type="project" value="TreeGrafter"/>
</dbReference>
<dbReference type="SMART" id="SM00419">
    <property type="entry name" value="HTH_CRP"/>
    <property type="match status" value="1"/>
</dbReference>
<dbReference type="RefSeq" id="WP_145894317.1">
    <property type="nucleotide sequence ID" value="NZ_VOBQ01000013.1"/>
</dbReference>
<dbReference type="Gene3D" id="2.60.120.10">
    <property type="entry name" value="Jelly Rolls"/>
    <property type="match status" value="1"/>
</dbReference>
<dbReference type="PROSITE" id="PS50042">
    <property type="entry name" value="CNMP_BINDING_3"/>
    <property type="match status" value="1"/>
</dbReference>
<keyword evidence="2" id="KW-0238">DNA-binding</keyword>
<feature type="domain" description="HTH crp-type" evidence="5">
    <location>
        <begin position="153"/>
        <end position="218"/>
    </location>
</feature>
<dbReference type="InterPro" id="IPR050397">
    <property type="entry name" value="Env_Response_Regulators"/>
</dbReference>
<dbReference type="InterPro" id="IPR036390">
    <property type="entry name" value="WH_DNA-bd_sf"/>
</dbReference>
<dbReference type="InterPro" id="IPR000595">
    <property type="entry name" value="cNMP-bd_dom"/>
</dbReference>
<accession>A0A562ZP22</accession>
<dbReference type="InterPro" id="IPR018490">
    <property type="entry name" value="cNMP-bd_dom_sf"/>
</dbReference>
<dbReference type="PANTHER" id="PTHR24567:SF68">
    <property type="entry name" value="DNA-BINDING TRANSCRIPTIONAL DUAL REGULATOR CRP"/>
    <property type="match status" value="1"/>
</dbReference>
<dbReference type="PROSITE" id="PS51063">
    <property type="entry name" value="HTH_CRP_2"/>
    <property type="match status" value="1"/>
</dbReference>
<dbReference type="Proteomes" id="UP000318199">
    <property type="component" value="Unassembled WGS sequence"/>
</dbReference>
<protein>
    <submittedName>
        <fullName evidence="6">Crp/Fnr family transcriptional regulator</fullName>
    </submittedName>
</protein>
<proteinExistence type="predicted"/>
<keyword evidence="3" id="KW-0804">Transcription</keyword>
<evidence type="ECO:0000256" key="1">
    <source>
        <dbReference type="ARBA" id="ARBA00023015"/>
    </source>
</evidence>
<dbReference type="GO" id="GO:0005829">
    <property type="term" value="C:cytosol"/>
    <property type="evidence" value="ECO:0007669"/>
    <property type="project" value="TreeGrafter"/>
</dbReference>
<dbReference type="SUPFAM" id="SSF51206">
    <property type="entry name" value="cAMP-binding domain-like"/>
    <property type="match status" value="1"/>
</dbReference>
<keyword evidence="7" id="KW-1185">Reference proteome</keyword>
<evidence type="ECO:0000313" key="6">
    <source>
        <dbReference type="EMBL" id="TWO70121.1"/>
    </source>
</evidence>
<evidence type="ECO:0000259" key="4">
    <source>
        <dbReference type="PROSITE" id="PS50042"/>
    </source>
</evidence>
<reference evidence="6 7" key="1">
    <citation type="submission" date="2019-07" db="EMBL/GenBank/DDBJ databases">
        <title>Caenimonas sedimenti sp. nov., isolated from activated sludge.</title>
        <authorList>
            <person name="Xu J."/>
        </authorList>
    </citation>
    <scope>NUCLEOTIDE SEQUENCE [LARGE SCALE GENOMIC DNA]</scope>
    <source>
        <strain evidence="6 7">HX-9-20</strain>
    </source>
</reference>
<gene>
    <name evidence="6" type="ORF">FN976_17455</name>
</gene>
<evidence type="ECO:0000256" key="2">
    <source>
        <dbReference type="ARBA" id="ARBA00023125"/>
    </source>
</evidence>
<comment type="caution">
    <text evidence="6">The sequence shown here is derived from an EMBL/GenBank/DDBJ whole genome shotgun (WGS) entry which is preliminary data.</text>
</comment>
<dbReference type="Pfam" id="PF00027">
    <property type="entry name" value="cNMP_binding"/>
    <property type="match status" value="1"/>
</dbReference>
<dbReference type="Pfam" id="PF13545">
    <property type="entry name" value="HTH_Crp_2"/>
    <property type="match status" value="1"/>
</dbReference>
<dbReference type="GO" id="GO:0003677">
    <property type="term" value="F:DNA binding"/>
    <property type="evidence" value="ECO:0007669"/>
    <property type="project" value="UniProtKB-KW"/>
</dbReference>
<dbReference type="EMBL" id="VOBQ01000013">
    <property type="protein sequence ID" value="TWO70121.1"/>
    <property type="molecule type" value="Genomic_DNA"/>
</dbReference>
<dbReference type="OrthoDB" id="892842at2"/>
<dbReference type="PANTHER" id="PTHR24567">
    <property type="entry name" value="CRP FAMILY TRANSCRIPTIONAL REGULATORY PROTEIN"/>
    <property type="match status" value="1"/>
</dbReference>
<evidence type="ECO:0000313" key="7">
    <source>
        <dbReference type="Proteomes" id="UP000318199"/>
    </source>
</evidence>
<dbReference type="InterPro" id="IPR014710">
    <property type="entry name" value="RmlC-like_jellyroll"/>
</dbReference>